<dbReference type="EMBL" id="ATAO01000206">
    <property type="protein sequence ID" value="EQM74843.1"/>
    <property type="molecule type" value="Genomic_DNA"/>
</dbReference>
<evidence type="ECO:0000313" key="1">
    <source>
        <dbReference type="EMBL" id="EQM74843.1"/>
    </source>
</evidence>
<name>T5KJC8_MICMQ</name>
<accession>T5KJC8</accession>
<comment type="caution">
    <text evidence="1">The sequence shown here is derived from an EMBL/GenBank/DDBJ whole genome shotgun (WGS) entry which is preliminary data.</text>
</comment>
<dbReference type="Proteomes" id="UP000016033">
    <property type="component" value="Unassembled WGS sequence"/>
</dbReference>
<protein>
    <submittedName>
        <fullName evidence="1">Uncharacterized protein</fullName>
    </submittedName>
</protein>
<sequence>MTCMAPRKPAPPKTFQHSLDAPEPCQAAQVAQLVMRRLKVGTWGQVVELATREDIRLLVRLTPEQQALLDRYSFILPFLRVKPTITVAACAACGRYGFTGPASLPTRCYFTHRCEGKLVRARSTAAAAAKDAA</sequence>
<organism evidence="1 2">
    <name type="scientific">Microbacterium maritypicum MF109</name>
    <dbReference type="NCBI Taxonomy" id="1333857"/>
    <lineage>
        <taxon>Bacteria</taxon>
        <taxon>Bacillati</taxon>
        <taxon>Actinomycetota</taxon>
        <taxon>Actinomycetes</taxon>
        <taxon>Micrococcales</taxon>
        <taxon>Microbacteriaceae</taxon>
        <taxon>Microbacterium</taxon>
    </lineage>
</organism>
<evidence type="ECO:0000313" key="2">
    <source>
        <dbReference type="Proteomes" id="UP000016033"/>
    </source>
</evidence>
<dbReference type="AlphaFoldDB" id="T5KJC8"/>
<gene>
    <name evidence="1" type="ORF">L687_05130</name>
</gene>
<reference evidence="1 2" key="1">
    <citation type="journal article" date="2013" name="Genome Announc.">
        <title>Whole-genome sequences of five oyster-associated bacteria show potential for crude oil hydrocarbon degradation.</title>
        <authorList>
            <person name="Chauhan A."/>
            <person name="Green S."/>
            <person name="Pathak A."/>
            <person name="Thomas J."/>
            <person name="Venkatramanan R."/>
        </authorList>
    </citation>
    <scope>NUCLEOTIDE SEQUENCE [LARGE SCALE GENOMIC DNA]</scope>
    <source>
        <strain evidence="1 2">MF109</strain>
    </source>
</reference>
<proteinExistence type="predicted"/>